<accession>A0ABT9DH54</accession>
<evidence type="ECO:0000313" key="1">
    <source>
        <dbReference type="EMBL" id="MDO8224015.1"/>
    </source>
</evidence>
<evidence type="ECO:0000313" key="2">
    <source>
        <dbReference type="Proteomes" id="UP001177121"/>
    </source>
</evidence>
<keyword evidence="2" id="KW-1185">Reference proteome</keyword>
<reference evidence="1" key="1">
    <citation type="submission" date="2023-07" db="EMBL/GenBank/DDBJ databases">
        <title>Biological control against Fusarium languescens, the causal agent of wilt in Jalapeno peppers, by a novel bacterial subspecies: Bacillus cabrialesii subsp. tritici TSO2.</title>
        <authorList>
            <person name="Montoya-Martinez A.C."/>
            <person name="Figueroa-Brambila K.M."/>
            <person name="Escalante-Beltran A."/>
            <person name="Lopez-Montoya N.D."/>
            <person name="Valenzuela-Ruiz V."/>
            <person name="Parra-Cota F.I."/>
            <person name="Estrada Alvarado M.I."/>
            <person name="De Los Santos Villalobos S."/>
        </authorList>
    </citation>
    <scope>NUCLEOTIDE SEQUENCE</scope>
    <source>
        <strain evidence="1">TSO2</strain>
    </source>
</reference>
<gene>
    <name evidence="1" type="ORF">KHP33_003890</name>
</gene>
<dbReference type="EMBL" id="JAHBMK020000001">
    <property type="protein sequence ID" value="MDO8224015.1"/>
    <property type="molecule type" value="Genomic_DNA"/>
</dbReference>
<dbReference type="RefSeq" id="WP_213402217.1">
    <property type="nucleotide sequence ID" value="NZ_JAHBMK020000001.1"/>
</dbReference>
<sequence length="99" mass="11590">MNNQLREIVNLLEKINSHGQTNILSVEEFEEQQDNLNDLSAIINDMDKLLKKSKRIDLNNVLDADQLLFEIHKTMTSLEWHISEISELTIKLFKKNNKV</sequence>
<name>A0ABT9DH54_9BACI</name>
<comment type="caution">
    <text evidence="1">The sequence shown here is derived from an EMBL/GenBank/DDBJ whole genome shotgun (WGS) entry which is preliminary data.</text>
</comment>
<dbReference type="Proteomes" id="UP001177121">
    <property type="component" value="Unassembled WGS sequence"/>
</dbReference>
<protein>
    <submittedName>
        <fullName evidence="1">Uncharacterized protein</fullName>
    </submittedName>
</protein>
<organism evidence="1 2">
    <name type="scientific">Bacillus cabrialesii subsp. tritici</name>
    <dbReference type="NCBI Taxonomy" id="2944916"/>
    <lineage>
        <taxon>Bacteria</taxon>
        <taxon>Bacillati</taxon>
        <taxon>Bacillota</taxon>
        <taxon>Bacilli</taxon>
        <taxon>Bacillales</taxon>
        <taxon>Bacillaceae</taxon>
        <taxon>Bacillus</taxon>
        <taxon>Bacillus cabrialesii</taxon>
    </lineage>
</organism>
<proteinExistence type="predicted"/>